<dbReference type="GO" id="GO:0016787">
    <property type="term" value="F:hydrolase activity"/>
    <property type="evidence" value="ECO:0007669"/>
    <property type="project" value="UniProtKB-KW"/>
</dbReference>
<gene>
    <name evidence="4" type="ORF">SNE25_01620</name>
</gene>
<feature type="transmembrane region" description="Helical" evidence="2">
    <location>
        <begin position="65"/>
        <end position="83"/>
    </location>
</feature>
<dbReference type="RefSeq" id="WP_321563346.1">
    <property type="nucleotide sequence ID" value="NZ_CP139558.1"/>
</dbReference>
<keyword evidence="1 4" id="KW-0378">Hydrolase</keyword>
<dbReference type="PANTHER" id="PTHR48081">
    <property type="entry name" value="AB HYDROLASE SUPERFAMILY PROTEIN C4A8.06C"/>
    <property type="match status" value="1"/>
</dbReference>
<dbReference type="EMBL" id="CP139558">
    <property type="protein sequence ID" value="WPU94222.1"/>
    <property type="molecule type" value="Genomic_DNA"/>
</dbReference>
<feature type="transmembrane region" description="Helical" evidence="2">
    <location>
        <begin position="36"/>
        <end position="53"/>
    </location>
</feature>
<proteinExistence type="predicted"/>
<evidence type="ECO:0000313" key="5">
    <source>
        <dbReference type="Proteomes" id="UP001324380"/>
    </source>
</evidence>
<keyword evidence="2" id="KW-0812">Transmembrane</keyword>
<organism evidence="4 5">
    <name type="scientific">Mucilaginibacter sabulilitoris</name>
    <dbReference type="NCBI Taxonomy" id="1173583"/>
    <lineage>
        <taxon>Bacteria</taxon>
        <taxon>Pseudomonadati</taxon>
        <taxon>Bacteroidota</taxon>
        <taxon>Sphingobacteriia</taxon>
        <taxon>Sphingobacteriales</taxon>
        <taxon>Sphingobacteriaceae</taxon>
        <taxon>Mucilaginibacter</taxon>
    </lineage>
</organism>
<keyword evidence="5" id="KW-1185">Reference proteome</keyword>
<name>A0ABZ0TP37_9SPHI</name>
<keyword evidence="2" id="KW-1133">Transmembrane helix</keyword>
<evidence type="ECO:0000256" key="1">
    <source>
        <dbReference type="ARBA" id="ARBA00022801"/>
    </source>
</evidence>
<feature type="domain" description="BD-FAE-like" evidence="3">
    <location>
        <begin position="141"/>
        <end position="333"/>
    </location>
</feature>
<protein>
    <submittedName>
        <fullName evidence="4">Alpha/beta hydrolase</fullName>
    </submittedName>
</protein>
<keyword evidence="2" id="KW-0472">Membrane</keyword>
<evidence type="ECO:0000256" key="2">
    <source>
        <dbReference type="SAM" id="Phobius"/>
    </source>
</evidence>
<evidence type="ECO:0000259" key="3">
    <source>
        <dbReference type="Pfam" id="PF20434"/>
    </source>
</evidence>
<reference evidence="4 5" key="1">
    <citation type="submission" date="2023-11" db="EMBL/GenBank/DDBJ databases">
        <title>Analysis of the Genomes of Mucilaginibacter gossypii cycad 4 and M. sabulilitoris SNA2: microbes with the potential for plant growth promotion.</title>
        <authorList>
            <person name="Hirsch A.M."/>
            <person name="Humm E."/>
            <person name="Rubbi M."/>
            <person name="Del Vecchio G."/>
            <person name="Ha S.M."/>
            <person name="Pellegrini M."/>
            <person name="Gunsalus R.P."/>
        </authorList>
    </citation>
    <scope>NUCLEOTIDE SEQUENCE [LARGE SCALE GENOMIC DNA]</scope>
    <source>
        <strain evidence="4 5">SNA2</strain>
    </source>
</reference>
<dbReference type="InterPro" id="IPR049492">
    <property type="entry name" value="BD-FAE-like_dom"/>
</dbReference>
<dbReference type="Gene3D" id="3.40.50.1820">
    <property type="entry name" value="alpha/beta hydrolase"/>
    <property type="match status" value="1"/>
</dbReference>
<dbReference type="Pfam" id="PF20434">
    <property type="entry name" value="BD-FAE"/>
    <property type="match status" value="1"/>
</dbReference>
<dbReference type="Proteomes" id="UP001324380">
    <property type="component" value="Chromosome"/>
</dbReference>
<dbReference type="InterPro" id="IPR029058">
    <property type="entry name" value="AB_hydrolase_fold"/>
</dbReference>
<accession>A0ABZ0TP37</accession>
<evidence type="ECO:0000313" key="4">
    <source>
        <dbReference type="EMBL" id="WPU94222.1"/>
    </source>
</evidence>
<dbReference type="InterPro" id="IPR050300">
    <property type="entry name" value="GDXG_lipolytic_enzyme"/>
</dbReference>
<dbReference type="SUPFAM" id="SSF53474">
    <property type="entry name" value="alpha/beta-Hydrolases"/>
    <property type="match status" value="1"/>
</dbReference>
<sequence length="381" mass="42412">MIRFLLAILLLLISLLAVFRAPEYHLWMLAILVTEFPWIFMALTIGLILMGFYTNKYHLAGTTTAIIALMLFTSPIIRAYTVAGSLKQAFTQAFAPDDSSTDSLGNLVPFSFWKQFSRTTKIACRQITYSNPIGANLTLDYYPSQLAGKRPCVIVVHGGSWSKGDNKQLPELNSYLASIGYNVAAINYRLAPAFQNPAPIIDIHAAINYLREHATELRVDTNNFVLLGRSAGAQVALLAAYTLTEPGLKGVIDYYGPADMVWGYSAPASPLVMNSRKVMENYLGGKYRQIPQKYHESSPIEFVTHQTVPTLIIHGDNDVLVSPEHSTRLNAKLKQNIIKHFLLKLPWATHGFDYNLNGPGGQLATYTVVRFLNQVVPYKPE</sequence>